<feature type="region of interest" description="Disordered" evidence="1">
    <location>
        <begin position="147"/>
        <end position="168"/>
    </location>
</feature>
<accession>A0A2P5FRP4</accession>
<dbReference type="EMBL" id="JXTC01000013">
    <property type="protein sequence ID" value="POO00429.1"/>
    <property type="molecule type" value="Genomic_DNA"/>
</dbReference>
<reference evidence="3" key="1">
    <citation type="submission" date="2016-06" db="EMBL/GenBank/DDBJ databases">
        <title>Parallel loss of symbiosis genes in relatives of nitrogen-fixing non-legume Parasponia.</title>
        <authorList>
            <person name="Van Velzen R."/>
            <person name="Holmer R."/>
            <person name="Bu F."/>
            <person name="Rutten L."/>
            <person name="Van Zeijl A."/>
            <person name="Liu W."/>
            <person name="Santuari L."/>
            <person name="Cao Q."/>
            <person name="Sharma T."/>
            <person name="Shen D."/>
            <person name="Roswanjaya Y."/>
            <person name="Wardhani T."/>
            <person name="Kalhor M.S."/>
            <person name="Jansen J."/>
            <person name="Van den Hoogen J."/>
            <person name="Gungor B."/>
            <person name="Hartog M."/>
            <person name="Hontelez J."/>
            <person name="Verver J."/>
            <person name="Yang W.-C."/>
            <person name="Schijlen E."/>
            <person name="Repin R."/>
            <person name="Schilthuizen M."/>
            <person name="Schranz E."/>
            <person name="Heidstra R."/>
            <person name="Miyata K."/>
            <person name="Fedorova E."/>
            <person name="Kohlen W."/>
            <person name="Bisseling T."/>
            <person name="Smit S."/>
            <person name="Geurts R."/>
        </authorList>
    </citation>
    <scope>NUCLEOTIDE SEQUENCE [LARGE SCALE GENOMIC DNA]</scope>
    <source>
        <strain evidence="3">cv. RG33-2</strain>
    </source>
</reference>
<feature type="compositionally biased region" description="Polar residues" evidence="1">
    <location>
        <begin position="147"/>
        <end position="157"/>
    </location>
</feature>
<dbReference type="AlphaFoldDB" id="A0A2P5FRP4"/>
<protein>
    <submittedName>
        <fullName evidence="2">CTD small phosphatase-like protein</fullName>
    </submittedName>
</protein>
<name>A0A2P5FRP4_TREOI</name>
<dbReference type="PANTHER" id="PTHR33974:SF25">
    <property type="entry name" value="SMALL PHOSPHATASE-LIKE PROTEIN 2, PUTATIVE-RELATED"/>
    <property type="match status" value="1"/>
</dbReference>
<feature type="region of interest" description="Disordered" evidence="1">
    <location>
        <begin position="1"/>
        <end position="22"/>
    </location>
</feature>
<proteinExistence type="predicted"/>
<dbReference type="PANTHER" id="PTHR33974">
    <property type="entry name" value="VASCULAR-RELATED UNKNOWN PROTEIN 1-RELATED"/>
    <property type="match status" value="1"/>
</dbReference>
<dbReference type="STRING" id="63057.A0A2P5FRP4"/>
<dbReference type="GO" id="GO:0010089">
    <property type="term" value="P:xylem development"/>
    <property type="evidence" value="ECO:0007669"/>
    <property type="project" value="InterPro"/>
</dbReference>
<dbReference type="Proteomes" id="UP000237000">
    <property type="component" value="Unassembled WGS sequence"/>
</dbReference>
<dbReference type="OrthoDB" id="779856at2759"/>
<evidence type="ECO:0000313" key="3">
    <source>
        <dbReference type="Proteomes" id="UP000237000"/>
    </source>
</evidence>
<comment type="caution">
    <text evidence="2">The sequence shown here is derived from an EMBL/GenBank/DDBJ whole genome shotgun (WGS) entry which is preliminary data.</text>
</comment>
<sequence>MEDYTSFNSMSQAPTDQYTPEESSWTMYLEDFWLQNNSDHHQQSSALISSSACESSLISDAGSSVANKKLTDKTQEDVNARLNIMNSRRCSRLSFKKRKTKEANLGLDDSLEDTASSPVNSPKVFNLSLLGQVKSKEKDIDQRNNMSEEINGSTSGQIEHERSVSDDQQLDRIGSIERDRYTELKKRGLCLVPLSMLVNYLG</sequence>
<dbReference type="InParanoid" id="A0A2P5FRP4"/>
<evidence type="ECO:0000256" key="1">
    <source>
        <dbReference type="SAM" id="MobiDB-lite"/>
    </source>
</evidence>
<dbReference type="InterPro" id="IPR039280">
    <property type="entry name" value="VUP"/>
</dbReference>
<gene>
    <name evidence="2" type="ORF">TorRG33x02_038420</name>
</gene>
<keyword evidence="3" id="KW-1185">Reference proteome</keyword>
<evidence type="ECO:0000313" key="2">
    <source>
        <dbReference type="EMBL" id="POO00429.1"/>
    </source>
</evidence>
<organism evidence="2 3">
    <name type="scientific">Trema orientale</name>
    <name type="common">Charcoal tree</name>
    <name type="synonym">Celtis orientalis</name>
    <dbReference type="NCBI Taxonomy" id="63057"/>
    <lineage>
        <taxon>Eukaryota</taxon>
        <taxon>Viridiplantae</taxon>
        <taxon>Streptophyta</taxon>
        <taxon>Embryophyta</taxon>
        <taxon>Tracheophyta</taxon>
        <taxon>Spermatophyta</taxon>
        <taxon>Magnoliopsida</taxon>
        <taxon>eudicotyledons</taxon>
        <taxon>Gunneridae</taxon>
        <taxon>Pentapetalae</taxon>
        <taxon>rosids</taxon>
        <taxon>fabids</taxon>
        <taxon>Rosales</taxon>
        <taxon>Cannabaceae</taxon>
        <taxon>Trema</taxon>
    </lineage>
</organism>